<dbReference type="PROSITE" id="PS51257">
    <property type="entry name" value="PROKAR_LIPOPROTEIN"/>
    <property type="match status" value="1"/>
</dbReference>
<feature type="chain" id="PRO_5002095821" description="Lipoprotein" evidence="1">
    <location>
        <begin position="22"/>
        <end position="230"/>
    </location>
</feature>
<proteinExistence type="predicted"/>
<evidence type="ECO:0000256" key="1">
    <source>
        <dbReference type="SAM" id="SignalP"/>
    </source>
</evidence>
<evidence type="ECO:0000313" key="2">
    <source>
        <dbReference type="EMBL" id="AIZ37100.1"/>
    </source>
</evidence>
<organism evidence="2 3">
    <name type="scientific">Parvimonas micra</name>
    <dbReference type="NCBI Taxonomy" id="33033"/>
    <lineage>
        <taxon>Bacteria</taxon>
        <taxon>Bacillati</taxon>
        <taxon>Bacillota</taxon>
        <taxon>Tissierellia</taxon>
        <taxon>Tissierellales</taxon>
        <taxon>Peptoniphilaceae</taxon>
        <taxon>Parvimonas</taxon>
    </lineage>
</organism>
<evidence type="ECO:0000313" key="3">
    <source>
        <dbReference type="Proteomes" id="UP000031386"/>
    </source>
</evidence>
<dbReference type="Proteomes" id="UP000031386">
    <property type="component" value="Chromosome"/>
</dbReference>
<protein>
    <recommendedName>
        <fullName evidence="4">Lipoprotein</fullName>
    </recommendedName>
</protein>
<gene>
    <name evidence="2" type="ORF">NW74_07070</name>
</gene>
<dbReference type="KEGG" id="pmic:NW74_07070"/>
<accession>A0A0B4S2U4</accession>
<dbReference type="AlphaFoldDB" id="A0A0B4S2U4"/>
<dbReference type="EMBL" id="CP009761">
    <property type="protein sequence ID" value="AIZ37100.1"/>
    <property type="molecule type" value="Genomic_DNA"/>
</dbReference>
<dbReference type="RefSeq" id="WP_041954679.1">
    <property type="nucleotide sequence ID" value="NZ_CAJPUJ010000151.1"/>
</dbReference>
<sequence>MKKLKIIFTILISVLMLSSCASKNNEIEQLYGKKYGGVGSGISVMKKSKLYSVLYFTLPENATFKDSTKENVSGGYFDYPKVVSKNGKKYLTAKNLPNDRFEIVSENMILDTYTGYEFSYYAKTPDKEMEKFYGNIYEGPKGGHVSIVKKTEDYTALSFKLPEGEDFKFKEDGIKIMGGVYDNPSIVTIGDKRYLRADNLEEKRLEIVNDNIILDTKTGYEFGLKNLSKK</sequence>
<evidence type="ECO:0008006" key="4">
    <source>
        <dbReference type="Google" id="ProtNLM"/>
    </source>
</evidence>
<reference evidence="2 3" key="1">
    <citation type="submission" date="2014-10" db="EMBL/GenBank/DDBJ databases">
        <title>Complete genome sequence of Parvimonas micra KCOM 1535 (= ChDC B708).</title>
        <authorList>
            <person name="Kook J.-K."/>
            <person name="Park S.-N."/>
            <person name="Lim Y.K."/>
            <person name="Roh H."/>
        </authorList>
    </citation>
    <scope>NUCLEOTIDE SEQUENCE [LARGE SCALE GENOMIC DNA]</scope>
    <source>
        <strain evidence="3">KCOM 1535 / ChDC B708</strain>
    </source>
</reference>
<feature type="signal peptide" evidence="1">
    <location>
        <begin position="1"/>
        <end position="21"/>
    </location>
</feature>
<keyword evidence="3" id="KW-1185">Reference proteome</keyword>
<keyword evidence="1" id="KW-0732">Signal</keyword>
<name>A0A0B4S2U4_9FIRM</name>
<dbReference type="OrthoDB" id="1700834at2"/>